<evidence type="ECO:0000256" key="4">
    <source>
        <dbReference type="PIRSR" id="PIRSR000138-1"/>
    </source>
</evidence>
<dbReference type="PROSITE" id="PS00557">
    <property type="entry name" value="FMN_HYDROXY_ACID_DH_1"/>
    <property type="match status" value="1"/>
</dbReference>
<dbReference type="Pfam" id="PF01070">
    <property type="entry name" value="FMN_dh"/>
    <property type="match status" value="2"/>
</dbReference>
<feature type="binding site" evidence="5">
    <location>
        <position position="130"/>
    </location>
    <ligand>
        <name>FMN</name>
        <dbReference type="ChEBI" id="CHEBI:58210"/>
    </ligand>
</feature>
<dbReference type="OrthoDB" id="25826at2759"/>
<dbReference type="Proteomes" id="UP000245771">
    <property type="component" value="Unassembled WGS sequence"/>
</dbReference>
<dbReference type="InterPro" id="IPR008259">
    <property type="entry name" value="FMN_hydac_DH_AS"/>
</dbReference>
<feature type="active site" description="Proton acceptor" evidence="4">
    <location>
        <position position="300"/>
    </location>
</feature>
<dbReference type="PANTHER" id="PTHR10578">
    <property type="entry name" value="S -2-HYDROXY-ACID OXIDASE-RELATED"/>
    <property type="match status" value="1"/>
</dbReference>
<feature type="binding site" evidence="5">
    <location>
        <position position="276"/>
    </location>
    <ligand>
        <name>FMN</name>
        <dbReference type="ChEBI" id="CHEBI:58210"/>
    </ligand>
</feature>
<gene>
    <name evidence="7" type="ORF">FA14DRAFT_160398</name>
</gene>
<dbReference type="Gene3D" id="3.20.20.70">
    <property type="entry name" value="Aldolase class I"/>
    <property type="match status" value="1"/>
</dbReference>
<feature type="binding site" evidence="5">
    <location>
        <position position="158"/>
    </location>
    <ligand>
        <name>FMN</name>
        <dbReference type="ChEBI" id="CHEBI:58210"/>
    </ligand>
</feature>
<feature type="binding site" evidence="5">
    <location>
        <position position="184"/>
    </location>
    <ligand>
        <name>FMN</name>
        <dbReference type="ChEBI" id="CHEBI:58210"/>
    </ligand>
</feature>
<feature type="binding site" evidence="5">
    <location>
        <position position="193"/>
    </location>
    <ligand>
        <name>glyoxylate</name>
        <dbReference type="ChEBI" id="CHEBI:36655"/>
    </ligand>
</feature>
<protein>
    <submittedName>
        <fullName evidence="7">FMN-dependent alpha-hydroxy acid dehydrogenase</fullName>
    </submittedName>
</protein>
<keyword evidence="8" id="KW-1185">Reference proteome</keyword>
<dbReference type="InterPro" id="IPR037396">
    <property type="entry name" value="FMN_HAD"/>
</dbReference>
<evidence type="ECO:0000256" key="2">
    <source>
        <dbReference type="ARBA" id="ARBA00023002"/>
    </source>
</evidence>
<feature type="binding site" evidence="5">
    <location>
        <position position="156"/>
    </location>
    <ligand>
        <name>FMN</name>
        <dbReference type="ChEBI" id="CHEBI:58210"/>
    </ligand>
</feature>
<dbReference type="InterPro" id="IPR013785">
    <property type="entry name" value="Aldolase_TIM"/>
</dbReference>
<dbReference type="STRING" id="1280837.A0A316VCQ3"/>
<evidence type="ECO:0000256" key="3">
    <source>
        <dbReference type="ARBA" id="ARBA00024042"/>
    </source>
</evidence>
<feature type="binding site" evidence="5">
    <location>
        <position position="300"/>
    </location>
    <ligand>
        <name>glyoxylate</name>
        <dbReference type="ChEBI" id="CHEBI:36655"/>
    </ligand>
</feature>
<dbReference type="AlphaFoldDB" id="A0A316VCQ3"/>
<evidence type="ECO:0000256" key="5">
    <source>
        <dbReference type="PIRSR" id="PIRSR000138-2"/>
    </source>
</evidence>
<dbReference type="SUPFAM" id="SSF51395">
    <property type="entry name" value="FMN-linked oxidoreductases"/>
    <property type="match status" value="1"/>
</dbReference>
<feature type="binding site" evidence="5">
    <location>
        <position position="298"/>
    </location>
    <ligand>
        <name>FMN</name>
        <dbReference type="ChEBI" id="CHEBI:58210"/>
    </ligand>
</feature>
<reference evidence="7 8" key="1">
    <citation type="journal article" date="2018" name="Mol. Biol. Evol.">
        <title>Broad Genomic Sampling Reveals a Smut Pathogenic Ancestry of the Fungal Clade Ustilaginomycotina.</title>
        <authorList>
            <person name="Kijpornyongpan T."/>
            <person name="Mondo S.J."/>
            <person name="Barry K."/>
            <person name="Sandor L."/>
            <person name="Lee J."/>
            <person name="Lipzen A."/>
            <person name="Pangilinan J."/>
            <person name="LaButti K."/>
            <person name="Hainaut M."/>
            <person name="Henrissat B."/>
            <person name="Grigoriev I.V."/>
            <person name="Spatafora J.W."/>
            <person name="Aime M.C."/>
        </authorList>
    </citation>
    <scope>NUCLEOTIDE SEQUENCE [LARGE SCALE GENOMIC DNA]</scope>
    <source>
        <strain evidence="7 8">MCA 3882</strain>
    </source>
</reference>
<feature type="binding site" evidence="5">
    <location>
        <begin position="373"/>
        <end position="377"/>
    </location>
    <ligand>
        <name>FMN</name>
        <dbReference type="ChEBI" id="CHEBI:58210"/>
    </ligand>
</feature>
<evidence type="ECO:0000313" key="8">
    <source>
        <dbReference type="Proteomes" id="UP000245771"/>
    </source>
</evidence>
<accession>A0A316VCQ3</accession>
<feature type="domain" description="FMN hydroxy acid dehydrogenase" evidence="6">
    <location>
        <begin position="20"/>
        <end position="447"/>
    </location>
</feature>
<keyword evidence="5" id="KW-0288">FMN</keyword>
<evidence type="ECO:0000256" key="1">
    <source>
        <dbReference type="ARBA" id="ARBA00001917"/>
    </source>
</evidence>
<feature type="binding site" evidence="5">
    <location>
        <begin position="101"/>
        <end position="103"/>
    </location>
    <ligand>
        <name>FMN</name>
        <dbReference type="ChEBI" id="CHEBI:58210"/>
    </ligand>
</feature>
<comment type="cofactor">
    <cofactor evidence="1">
        <name>FMN</name>
        <dbReference type="ChEBI" id="CHEBI:58210"/>
    </cofactor>
</comment>
<dbReference type="GO" id="GO:0010181">
    <property type="term" value="F:FMN binding"/>
    <property type="evidence" value="ECO:0007669"/>
    <property type="project" value="InterPro"/>
</dbReference>
<dbReference type="PANTHER" id="PTHR10578:SF143">
    <property type="entry name" value="FMN-DEPENDENT ALPHA-HYDROXY ACID DEHYDROGENASE PB1A11.03"/>
    <property type="match status" value="1"/>
</dbReference>
<name>A0A316VCQ3_9BASI</name>
<dbReference type="PROSITE" id="PS51349">
    <property type="entry name" value="FMN_HYDROXY_ACID_DH_2"/>
    <property type="match status" value="1"/>
</dbReference>
<proteinExistence type="inferred from homology"/>
<comment type="similarity">
    <text evidence="3">Belongs to the FMN-dependent alpha-hydroxy acid dehydrogenase family.</text>
</comment>
<feature type="binding site" evidence="5">
    <location>
        <position position="46"/>
    </location>
    <ligand>
        <name>glyoxylate</name>
        <dbReference type="ChEBI" id="CHEBI:36655"/>
    </ligand>
</feature>
<evidence type="ECO:0000259" key="6">
    <source>
        <dbReference type="PROSITE" id="PS51349"/>
    </source>
</evidence>
<dbReference type="GO" id="GO:0016491">
    <property type="term" value="F:oxidoreductase activity"/>
    <property type="evidence" value="ECO:0007669"/>
    <property type="project" value="UniProtKB-KW"/>
</dbReference>
<dbReference type="InterPro" id="IPR012133">
    <property type="entry name" value="Alpha-hydoxy_acid_DH_FMN"/>
</dbReference>
<dbReference type="FunCoup" id="A0A316VCQ3">
    <property type="interactions" value="89"/>
</dbReference>
<keyword evidence="5" id="KW-0285">Flavoprotein</keyword>
<dbReference type="InterPro" id="IPR000262">
    <property type="entry name" value="FMN-dep_DH"/>
</dbReference>
<dbReference type="RefSeq" id="XP_025355386.1">
    <property type="nucleotide sequence ID" value="XM_025498657.1"/>
</dbReference>
<dbReference type="PIRSF" id="PIRSF000138">
    <property type="entry name" value="Al-hdrx_acd_dh"/>
    <property type="match status" value="1"/>
</dbReference>
<feature type="binding site" evidence="5">
    <location>
        <begin position="396"/>
        <end position="397"/>
    </location>
    <ligand>
        <name>FMN</name>
        <dbReference type="ChEBI" id="CHEBI:58210"/>
    </ligand>
</feature>
<evidence type="ECO:0000313" key="7">
    <source>
        <dbReference type="EMBL" id="PWN35084.1"/>
    </source>
</evidence>
<sequence>MEGPKVQYMRQIYLEGYQTGNKPQTTKYAELRLEAQKRISKEGFNYADGSASTEKTYQTNLNAFDQWQIVPRMLADTDITDANMKTELFGTTFQTPFVISPIGVQELYHEDADKATAQAGVALGIPYTHSTAASTSIEDVASAADLDKEENHGWYQLYWPSDEKLTESLIKRAKKAGFKALVVTLDTFALGWRPRDLNDAFNPFLSGKGVANMLSDPYFIEQYCEGKDPRGKEATKEDLFGACVQAVNLVNPGISRKWSELATLRKFWGDGPIILKGIQSLLDANRAVEAGADGIWVSNHGGRQVDGAISSLHCLSAIGRSIRGLPLYLTPGIITDRNKASQPTDLGLVYGVGREGDEDRASKQRRRPYLIFDSGVRCGADAMKALALGADAVAIGRPWLWGLSVNGQEGVETVFKGLAADLELNMTLAGIQSTTQLNPNILVKAGQEPHL</sequence>
<feature type="binding site" evidence="5">
    <location>
        <position position="303"/>
    </location>
    <ligand>
        <name>glyoxylate</name>
        <dbReference type="ChEBI" id="CHEBI:36655"/>
    </ligand>
</feature>
<organism evidence="7 8">
    <name type="scientific">Meira miltonrushii</name>
    <dbReference type="NCBI Taxonomy" id="1280837"/>
    <lineage>
        <taxon>Eukaryota</taxon>
        <taxon>Fungi</taxon>
        <taxon>Dikarya</taxon>
        <taxon>Basidiomycota</taxon>
        <taxon>Ustilaginomycotina</taxon>
        <taxon>Exobasidiomycetes</taxon>
        <taxon>Exobasidiales</taxon>
        <taxon>Brachybasidiaceae</taxon>
        <taxon>Meira</taxon>
    </lineage>
</organism>
<dbReference type="EMBL" id="KZ819603">
    <property type="protein sequence ID" value="PWN35084.1"/>
    <property type="molecule type" value="Genomic_DNA"/>
</dbReference>
<dbReference type="GeneID" id="37020438"/>
<keyword evidence="2" id="KW-0560">Oxidoreductase</keyword>
<dbReference type="InParanoid" id="A0A316VCQ3"/>